<dbReference type="GO" id="GO:0008168">
    <property type="term" value="F:methyltransferase activity"/>
    <property type="evidence" value="ECO:0007669"/>
    <property type="project" value="UniProtKB-KW"/>
</dbReference>
<keyword evidence="1 6" id="KW-0698">rRNA processing</keyword>
<feature type="binding site" evidence="6">
    <location>
        <position position="108"/>
    </location>
    <ligand>
        <name>S-adenosyl-L-methionine</name>
        <dbReference type="ChEBI" id="CHEBI:59789"/>
    </ligand>
</feature>
<dbReference type="Gene3D" id="3.40.1280.10">
    <property type="match status" value="1"/>
</dbReference>
<gene>
    <name evidence="6 7" type="primary">rlmH</name>
    <name evidence="7" type="ORF">ACFSJH_17060</name>
</gene>
<comment type="similarity">
    <text evidence="5 6">Belongs to the RNA methyltransferase RlmH family.</text>
</comment>
<dbReference type="Proteomes" id="UP001597362">
    <property type="component" value="Unassembled WGS sequence"/>
</dbReference>
<dbReference type="PIRSF" id="PIRSF004505">
    <property type="entry name" value="MT_bac"/>
    <property type="match status" value="1"/>
</dbReference>
<accession>A0ABW4YNY7</accession>
<dbReference type="EMBL" id="JBHUHO010000040">
    <property type="protein sequence ID" value="MFD2117442.1"/>
    <property type="molecule type" value="Genomic_DNA"/>
</dbReference>
<dbReference type="PANTHER" id="PTHR33603:SF1">
    <property type="entry name" value="RIBOSOMAL RNA LARGE SUBUNIT METHYLTRANSFERASE H"/>
    <property type="match status" value="1"/>
</dbReference>
<feature type="binding site" evidence="6">
    <location>
        <position position="76"/>
    </location>
    <ligand>
        <name>S-adenosyl-L-methionine</name>
        <dbReference type="ChEBI" id="CHEBI:59789"/>
    </ligand>
</feature>
<proteinExistence type="inferred from homology"/>
<sequence length="159" mass="17812">MHIQMIAVGKIKEKFLALGIAEYTKRLAPYIKFAITEVADEKAPDSLSEKEEIQVREKEGERILAQLKPDAYVIALTLDGELWSSEQLADQLADLATYGRSHIVFVIGGSTGLSPSVLARVQQKLSFGRMTLPHQLMRLVLAEQVYRAVTINQGMKYHK</sequence>
<evidence type="ECO:0000256" key="3">
    <source>
        <dbReference type="ARBA" id="ARBA00022679"/>
    </source>
</evidence>
<keyword evidence="3 6" id="KW-0808">Transferase</keyword>
<dbReference type="PANTHER" id="PTHR33603">
    <property type="entry name" value="METHYLTRANSFERASE"/>
    <property type="match status" value="1"/>
</dbReference>
<evidence type="ECO:0000256" key="1">
    <source>
        <dbReference type="ARBA" id="ARBA00022552"/>
    </source>
</evidence>
<evidence type="ECO:0000256" key="4">
    <source>
        <dbReference type="ARBA" id="ARBA00022691"/>
    </source>
</evidence>
<dbReference type="CDD" id="cd18081">
    <property type="entry name" value="RlmH-like"/>
    <property type="match status" value="1"/>
</dbReference>
<dbReference type="HAMAP" id="MF_00658">
    <property type="entry name" value="23SrRNA_methyltr_H"/>
    <property type="match status" value="1"/>
</dbReference>
<dbReference type="NCBIfam" id="NF000985">
    <property type="entry name" value="PRK00103.1-3"/>
    <property type="match status" value="1"/>
</dbReference>
<dbReference type="InterPro" id="IPR029026">
    <property type="entry name" value="tRNA_m1G_MTases_N"/>
</dbReference>
<dbReference type="Pfam" id="PF02590">
    <property type="entry name" value="SPOUT_MTase"/>
    <property type="match status" value="1"/>
</dbReference>
<keyword evidence="8" id="KW-1185">Reference proteome</keyword>
<reference evidence="8" key="1">
    <citation type="journal article" date="2019" name="Int. J. Syst. Evol. Microbiol.">
        <title>The Global Catalogue of Microorganisms (GCM) 10K type strain sequencing project: providing services to taxonomists for standard genome sequencing and annotation.</title>
        <authorList>
            <consortium name="The Broad Institute Genomics Platform"/>
            <consortium name="The Broad Institute Genome Sequencing Center for Infectious Disease"/>
            <person name="Wu L."/>
            <person name="Ma J."/>
        </authorList>
    </citation>
    <scope>NUCLEOTIDE SEQUENCE [LARGE SCALE GENOMIC DNA]</scope>
    <source>
        <strain evidence="8">GH52</strain>
    </source>
</reference>
<dbReference type="InterPro" id="IPR003742">
    <property type="entry name" value="RlmH-like"/>
</dbReference>
<evidence type="ECO:0000313" key="8">
    <source>
        <dbReference type="Proteomes" id="UP001597362"/>
    </source>
</evidence>
<comment type="catalytic activity">
    <reaction evidence="6">
        <text>pseudouridine(1915) in 23S rRNA + S-adenosyl-L-methionine = N(3)-methylpseudouridine(1915) in 23S rRNA + S-adenosyl-L-homocysteine + H(+)</text>
        <dbReference type="Rhea" id="RHEA:42752"/>
        <dbReference type="Rhea" id="RHEA-COMP:10221"/>
        <dbReference type="Rhea" id="RHEA-COMP:10222"/>
        <dbReference type="ChEBI" id="CHEBI:15378"/>
        <dbReference type="ChEBI" id="CHEBI:57856"/>
        <dbReference type="ChEBI" id="CHEBI:59789"/>
        <dbReference type="ChEBI" id="CHEBI:65314"/>
        <dbReference type="ChEBI" id="CHEBI:74486"/>
        <dbReference type="EC" id="2.1.1.177"/>
    </reaction>
</comment>
<evidence type="ECO:0000256" key="2">
    <source>
        <dbReference type="ARBA" id="ARBA00022603"/>
    </source>
</evidence>
<comment type="subunit">
    <text evidence="6">Homodimer.</text>
</comment>
<evidence type="ECO:0000256" key="6">
    <source>
        <dbReference type="HAMAP-Rule" id="MF_00658"/>
    </source>
</evidence>
<dbReference type="EC" id="2.1.1.177" evidence="6"/>
<dbReference type="SUPFAM" id="SSF75217">
    <property type="entry name" value="alpha/beta knot"/>
    <property type="match status" value="1"/>
</dbReference>
<keyword evidence="4 6" id="KW-0949">S-adenosyl-L-methionine</keyword>
<name>A0ABW4YNY7_9BACL</name>
<comment type="subcellular location">
    <subcellularLocation>
        <location evidence="6">Cytoplasm</location>
    </subcellularLocation>
</comment>
<dbReference type="NCBIfam" id="TIGR00246">
    <property type="entry name" value="tRNA_RlmH_YbeA"/>
    <property type="match status" value="1"/>
</dbReference>
<evidence type="ECO:0000313" key="7">
    <source>
        <dbReference type="EMBL" id="MFD2117442.1"/>
    </source>
</evidence>
<feature type="binding site" evidence="6">
    <location>
        <begin position="127"/>
        <end position="132"/>
    </location>
    <ligand>
        <name>S-adenosyl-L-methionine</name>
        <dbReference type="ChEBI" id="CHEBI:59789"/>
    </ligand>
</feature>
<comment type="caution">
    <text evidence="7">The sequence shown here is derived from an EMBL/GenBank/DDBJ whole genome shotgun (WGS) entry which is preliminary data.</text>
</comment>
<dbReference type="InterPro" id="IPR029028">
    <property type="entry name" value="Alpha/beta_knot_MTases"/>
</dbReference>
<dbReference type="RefSeq" id="WP_377774619.1">
    <property type="nucleotide sequence ID" value="NZ_JBHUHO010000040.1"/>
</dbReference>
<keyword evidence="6" id="KW-0963">Cytoplasm</keyword>
<dbReference type="GO" id="GO:0032259">
    <property type="term" value="P:methylation"/>
    <property type="evidence" value="ECO:0007669"/>
    <property type="project" value="UniProtKB-KW"/>
</dbReference>
<evidence type="ECO:0000256" key="5">
    <source>
        <dbReference type="ARBA" id="ARBA00038303"/>
    </source>
</evidence>
<organism evidence="7 8">
    <name type="scientific">Paenibacillus yanchengensis</name>
    <dbReference type="NCBI Taxonomy" id="2035833"/>
    <lineage>
        <taxon>Bacteria</taxon>
        <taxon>Bacillati</taxon>
        <taxon>Bacillota</taxon>
        <taxon>Bacilli</taxon>
        <taxon>Bacillales</taxon>
        <taxon>Paenibacillaceae</taxon>
        <taxon>Paenibacillus</taxon>
    </lineage>
</organism>
<comment type="function">
    <text evidence="6">Specifically methylates the pseudouridine at position 1915 (m3Psi1915) in 23S rRNA.</text>
</comment>
<protein>
    <recommendedName>
        <fullName evidence="6">Ribosomal RNA large subunit methyltransferase H</fullName>
        <ecNumber evidence="6">2.1.1.177</ecNumber>
    </recommendedName>
    <alternativeName>
        <fullName evidence="6">23S rRNA (pseudouridine1915-N3)-methyltransferase</fullName>
    </alternativeName>
    <alternativeName>
        <fullName evidence="6">23S rRNA m3Psi1915 methyltransferase</fullName>
    </alternativeName>
    <alternativeName>
        <fullName evidence="6">rRNA (pseudouridine-N3-)-methyltransferase RlmH</fullName>
    </alternativeName>
</protein>
<keyword evidence="2 6" id="KW-0489">Methyltransferase</keyword>